<organism evidence="1 2">
    <name type="scientific">Citrus sinensis</name>
    <name type="common">Sweet orange</name>
    <name type="synonym">Citrus aurantium var. sinensis</name>
    <dbReference type="NCBI Taxonomy" id="2711"/>
    <lineage>
        <taxon>Eukaryota</taxon>
        <taxon>Viridiplantae</taxon>
        <taxon>Streptophyta</taxon>
        <taxon>Embryophyta</taxon>
        <taxon>Tracheophyta</taxon>
        <taxon>Spermatophyta</taxon>
        <taxon>Magnoliopsida</taxon>
        <taxon>eudicotyledons</taxon>
        <taxon>Gunneridae</taxon>
        <taxon>Pentapetalae</taxon>
        <taxon>rosids</taxon>
        <taxon>malvids</taxon>
        <taxon>Sapindales</taxon>
        <taxon>Rutaceae</taxon>
        <taxon>Aurantioideae</taxon>
        <taxon>Citrus</taxon>
    </lineage>
</organism>
<reference evidence="1 2" key="1">
    <citation type="submission" date="2014-04" db="EMBL/GenBank/DDBJ databases">
        <authorList>
            <consortium name="International Citrus Genome Consortium"/>
            <person name="Gmitter F."/>
            <person name="Chen C."/>
            <person name="Farmerie W."/>
            <person name="Harkins T."/>
            <person name="Desany B."/>
            <person name="Mohiuddin M."/>
            <person name="Kodira C."/>
            <person name="Borodovsky M."/>
            <person name="Lomsadze A."/>
            <person name="Burns P."/>
            <person name="Jenkins J."/>
            <person name="Prochnik S."/>
            <person name="Shu S."/>
            <person name="Chapman J."/>
            <person name="Pitluck S."/>
            <person name="Schmutz J."/>
            <person name="Rokhsar D."/>
        </authorList>
    </citation>
    <scope>NUCLEOTIDE SEQUENCE</scope>
</reference>
<dbReference type="AlphaFoldDB" id="A0A067GQZ3"/>
<sequence length="104" mass="12097">MDLILNVCKEGNMRKRNRTKFFTFIIHEPDSHAAGYFNNQIKAQKRNINTTKMQPSTGTKIYLQLLYAGVWWHAHCKSHIPYSIITTEGTCFQISACIITRYDI</sequence>
<evidence type="ECO:0000313" key="2">
    <source>
        <dbReference type="Proteomes" id="UP000027120"/>
    </source>
</evidence>
<protein>
    <submittedName>
        <fullName evidence="1">Uncharacterized protein</fullName>
    </submittedName>
</protein>
<gene>
    <name evidence="1" type="ORF">CISIN_1g035986mg</name>
</gene>
<dbReference type="Proteomes" id="UP000027120">
    <property type="component" value="Unassembled WGS sequence"/>
</dbReference>
<accession>A0A067GQZ3</accession>
<dbReference type="EMBL" id="KK784879">
    <property type="protein sequence ID" value="KDO77852.1"/>
    <property type="molecule type" value="Genomic_DNA"/>
</dbReference>
<evidence type="ECO:0000313" key="1">
    <source>
        <dbReference type="EMBL" id="KDO77852.1"/>
    </source>
</evidence>
<keyword evidence="2" id="KW-1185">Reference proteome</keyword>
<name>A0A067GQZ3_CITSI</name>
<proteinExistence type="predicted"/>